<keyword evidence="1" id="KW-0812">Transmembrane</keyword>
<dbReference type="Pfam" id="PF03713">
    <property type="entry name" value="DUF305"/>
    <property type="match status" value="1"/>
</dbReference>
<dbReference type="PANTHER" id="PTHR36933">
    <property type="entry name" value="SLL0788 PROTEIN"/>
    <property type="match status" value="1"/>
</dbReference>
<comment type="caution">
    <text evidence="3">The sequence shown here is derived from an EMBL/GenBank/DDBJ whole genome shotgun (WGS) entry which is preliminary data.</text>
</comment>
<feature type="transmembrane region" description="Helical" evidence="1">
    <location>
        <begin position="6"/>
        <end position="28"/>
    </location>
</feature>
<gene>
    <name evidence="3" type="ORF">GCM10009727_01640</name>
</gene>
<dbReference type="InterPro" id="IPR012347">
    <property type="entry name" value="Ferritin-like"/>
</dbReference>
<dbReference type="EMBL" id="BAAAMR010000001">
    <property type="protein sequence ID" value="GAA2118511.1"/>
    <property type="molecule type" value="Genomic_DNA"/>
</dbReference>
<accession>A0ABP5JIJ3</accession>
<organism evidence="3 4">
    <name type="scientific">Actinomadura napierensis</name>
    <dbReference type="NCBI Taxonomy" id="267854"/>
    <lineage>
        <taxon>Bacteria</taxon>
        <taxon>Bacillati</taxon>
        <taxon>Actinomycetota</taxon>
        <taxon>Actinomycetes</taxon>
        <taxon>Streptosporangiales</taxon>
        <taxon>Thermomonosporaceae</taxon>
        <taxon>Actinomadura</taxon>
    </lineage>
</organism>
<dbReference type="Gene3D" id="1.20.1260.10">
    <property type="match status" value="1"/>
</dbReference>
<keyword evidence="1" id="KW-1133">Transmembrane helix</keyword>
<evidence type="ECO:0000313" key="3">
    <source>
        <dbReference type="EMBL" id="GAA2118511.1"/>
    </source>
</evidence>
<reference evidence="4" key="1">
    <citation type="journal article" date="2019" name="Int. J. Syst. Evol. Microbiol.">
        <title>The Global Catalogue of Microorganisms (GCM) 10K type strain sequencing project: providing services to taxonomists for standard genome sequencing and annotation.</title>
        <authorList>
            <consortium name="The Broad Institute Genomics Platform"/>
            <consortium name="The Broad Institute Genome Sequencing Center for Infectious Disease"/>
            <person name="Wu L."/>
            <person name="Ma J."/>
        </authorList>
    </citation>
    <scope>NUCLEOTIDE SEQUENCE [LARGE SCALE GENOMIC DNA]</scope>
    <source>
        <strain evidence="4">JCM 13850</strain>
    </source>
</reference>
<evidence type="ECO:0000313" key="4">
    <source>
        <dbReference type="Proteomes" id="UP001501020"/>
    </source>
</evidence>
<sequence>MNRRRLTGQVFSATAFMVIGAVAAMLLFGAGRTPSSARTPAARTVDIGFSQDMIVHHQQAVTMAQAVGGRVSAPVAQLATGIELNQLKEIGQMQGWLSLWNAPQVPSGPPMTWMASGQDHGHGGHAAGSAAGRGRAGGDTMPGMASVQEVQRLGETKGTAADAWFLKLMIRHHEGGLIMTTAAARAATLPQVRSLATLITAEQRQETATMIGLLSAMGQRPLATPAHG</sequence>
<protein>
    <submittedName>
        <fullName evidence="3">DUF305 domain-containing protein</fullName>
    </submittedName>
</protein>
<dbReference type="InterPro" id="IPR005183">
    <property type="entry name" value="DUF305_CopM-like"/>
</dbReference>
<keyword evidence="4" id="KW-1185">Reference proteome</keyword>
<proteinExistence type="predicted"/>
<dbReference type="Proteomes" id="UP001501020">
    <property type="component" value="Unassembled WGS sequence"/>
</dbReference>
<name>A0ABP5JIJ3_9ACTN</name>
<feature type="domain" description="DUF305" evidence="2">
    <location>
        <begin position="46"/>
        <end position="212"/>
    </location>
</feature>
<keyword evidence="1" id="KW-0472">Membrane</keyword>
<evidence type="ECO:0000259" key="2">
    <source>
        <dbReference type="Pfam" id="PF03713"/>
    </source>
</evidence>
<dbReference type="PANTHER" id="PTHR36933:SF1">
    <property type="entry name" value="SLL0788 PROTEIN"/>
    <property type="match status" value="1"/>
</dbReference>
<dbReference type="RefSeq" id="WP_344260199.1">
    <property type="nucleotide sequence ID" value="NZ_BAAAMR010000001.1"/>
</dbReference>
<evidence type="ECO:0000256" key="1">
    <source>
        <dbReference type="SAM" id="Phobius"/>
    </source>
</evidence>